<evidence type="ECO:0000313" key="2">
    <source>
        <dbReference type="Proteomes" id="UP000789920"/>
    </source>
</evidence>
<organism evidence="1 2">
    <name type="scientific">Racocetra persica</name>
    <dbReference type="NCBI Taxonomy" id="160502"/>
    <lineage>
        <taxon>Eukaryota</taxon>
        <taxon>Fungi</taxon>
        <taxon>Fungi incertae sedis</taxon>
        <taxon>Mucoromycota</taxon>
        <taxon>Glomeromycotina</taxon>
        <taxon>Glomeromycetes</taxon>
        <taxon>Diversisporales</taxon>
        <taxon>Gigasporaceae</taxon>
        <taxon>Racocetra</taxon>
    </lineage>
</organism>
<accession>A0ACA9PMK6</accession>
<name>A0ACA9PMK6_9GLOM</name>
<proteinExistence type="predicted"/>
<protein>
    <submittedName>
        <fullName evidence="1">29038_t:CDS:1</fullName>
    </submittedName>
</protein>
<comment type="caution">
    <text evidence="1">The sequence shown here is derived from an EMBL/GenBank/DDBJ whole genome shotgun (WGS) entry which is preliminary data.</text>
</comment>
<feature type="non-terminal residue" evidence="1">
    <location>
        <position position="76"/>
    </location>
</feature>
<dbReference type="Proteomes" id="UP000789920">
    <property type="component" value="Unassembled WGS sequence"/>
</dbReference>
<sequence length="76" mass="8928">MSNKEFILIEITLLTTTVQSLINEVRILKANKSTTLKDHDTNRNYDELYDDYDESQNETDNNNEEHDNFDDTNNIS</sequence>
<dbReference type="EMBL" id="CAJVQC010022073">
    <property type="protein sequence ID" value="CAG8716373.1"/>
    <property type="molecule type" value="Genomic_DNA"/>
</dbReference>
<keyword evidence="2" id="KW-1185">Reference proteome</keyword>
<reference evidence="1" key="1">
    <citation type="submission" date="2021-06" db="EMBL/GenBank/DDBJ databases">
        <authorList>
            <person name="Kallberg Y."/>
            <person name="Tangrot J."/>
            <person name="Rosling A."/>
        </authorList>
    </citation>
    <scope>NUCLEOTIDE SEQUENCE</scope>
    <source>
        <strain evidence="1">MA461A</strain>
    </source>
</reference>
<gene>
    <name evidence="1" type="ORF">RPERSI_LOCUS10923</name>
</gene>
<evidence type="ECO:0000313" key="1">
    <source>
        <dbReference type="EMBL" id="CAG8716373.1"/>
    </source>
</evidence>